<dbReference type="AlphaFoldDB" id="A0A4S8P5Z6"/>
<keyword evidence="1" id="KW-0472">Membrane</keyword>
<feature type="transmembrane region" description="Helical" evidence="1">
    <location>
        <begin position="110"/>
        <end position="129"/>
    </location>
</feature>
<evidence type="ECO:0000256" key="1">
    <source>
        <dbReference type="SAM" id="Phobius"/>
    </source>
</evidence>
<reference evidence="2 3" key="1">
    <citation type="submission" date="2019-04" db="EMBL/GenBank/DDBJ databases">
        <title>Genome sequence of strain shin9-1.</title>
        <authorList>
            <person name="Gao J."/>
            <person name="Sun J."/>
        </authorList>
    </citation>
    <scope>NUCLEOTIDE SEQUENCE [LARGE SCALE GENOMIC DNA]</scope>
    <source>
        <strain evidence="3">shin9-1</strain>
    </source>
</reference>
<name>A0A4S8P5Z6_9HYPH</name>
<keyword evidence="1" id="KW-0812">Transmembrane</keyword>
<protein>
    <recommendedName>
        <fullName evidence="4">Transmembrane protein</fullName>
    </recommendedName>
</protein>
<dbReference type="InterPro" id="IPR046161">
    <property type="entry name" value="DUF6163"/>
</dbReference>
<proteinExistence type="predicted"/>
<feature type="transmembrane region" description="Helical" evidence="1">
    <location>
        <begin position="85"/>
        <end position="104"/>
    </location>
</feature>
<comment type="caution">
    <text evidence="2">The sequence shown here is derived from an EMBL/GenBank/DDBJ whole genome shotgun (WGS) entry which is preliminary data.</text>
</comment>
<keyword evidence="1" id="KW-1133">Transmembrane helix</keyword>
<feature type="transmembrane region" description="Helical" evidence="1">
    <location>
        <begin position="58"/>
        <end position="78"/>
    </location>
</feature>
<keyword evidence="3" id="KW-1185">Reference proteome</keyword>
<sequence>MALDSTQNPRRSLTELAFMIFLRIVAVSCLWFGLQYWAMLVGYSHGGLGRFDLLSLPWRVAASSLAVIFPVAALGLWLAGSWGPVIWMLAAGGQVLMFGIWPQVYGHNPLAIVMHTIVALVFIAFRVALWTESRHMREAITVDSP</sequence>
<organism evidence="2 3">
    <name type="scientific">Peteryoungia ipomoeae</name>
    <dbReference type="NCBI Taxonomy" id="1210932"/>
    <lineage>
        <taxon>Bacteria</taxon>
        <taxon>Pseudomonadati</taxon>
        <taxon>Pseudomonadota</taxon>
        <taxon>Alphaproteobacteria</taxon>
        <taxon>Hyphomicrobiales</taxon>
        <taxon>Rhizobiaceae</taxon>
        <taxon>Peteryoungia</taxon>
    </lineage>
</organism>
<dbReference type="Pfam" id="PF19660">
    <property type="entry name" value="DUF6163"/>
    <property type="match status" value="1"/>
</dbReference>
<evidence type="ECO:0000313" key="3">
    <source>
        <dbReference type="Proteomes" id="UP000308828"/>
    </source>
</evidence>
<dbReference type="OrthoDB" id="7843623at2"/>
<dbReference type="Proteomes" id="UP000308828">
    <property type="component" value="Unassembled WGS sequence"/>
</dbReference>
<dbReference type="EMBL" id="STGV01000001">
    <property type="protein sequence ID" value="THV25628.1"/>
    <property type="molecule type" value="Genomic_DNA"/>
</dbReference>
<gene>
    <name evidence="2" type="ORF">FAA97_05440</name>
</gene>
<accession>A0A4S8P5Z6</accession>
<evidence type="ECO:0000313" key="2">
    <source>
        <dbReference type="EMBL" id="THV25628.1"/>
    </source>
</evidence>
<evidence type="ECO:0008006" key="4">
    <source>
        <dbReference type="Google" id="ProtNLM"/>
    </source>
</evidence>
<feature type="transmembrane region" description="Helical" evidence="1">
    <location>
        <begin position="16"/>
        <end position="38"/>
    </location>
</feature>
<dbReference type="RefSeq" id="WP_136597464.1">
    <property type="nucleotide sequence ID" value="NZ_STGV01000001.1"/>
</dbReference>